<dbReference type="EMBL" id="KE525314">
    <property type="protein sequence ID" value="KFB46127.1"/>
    <property type="molecule type" value="Genomic_DNA"/>
</dbReference>
<name>A0A084W7D3_ANOSI</name>
<evidence type="ECO:0000313" key="4">
    <source>
        <dbReference type="Proteomes" id="UP000030765"/>
    </source>
</evidence>
<evidence type="ECO:0000313" key="3">
    <source>
        <dbReference type="EnsemblMetazoa" id="ASIC014108-PA"/>
    </source>
</evidence>
<organism evidence="2">
    <name type="scientific">Anopheles sinensis</name>
    <name type="common">Mosquito</name>
    <dbReference type="NCBI Taxonomy" id="74873"/>
    <lineage>
        <taxon>Eukaryota</taxon>
        <taxon>Metazoa</taxon>
        <taxon>Ecdysozoa</taxon>
        <taxon>Arthropoda</taxon>
        <taxon>Hexapoda</taxon>
        <taxon>Insecta</taxon>
        <taxon>Pterygota</taxon>
        <taxon>Neoptera</taxon>
        <taxon>Endopterygota</taxon>
        <taxon>Diptera</taxon>
        <taxon>Nematocera</taxon>
        <taxon>Culicoidea</taxon>
        <taxon>Culicidae</taxon>
        <taxon>Anophelinae</taxon>
        <taxon>Anopheles</taxon>
    </lineage>
</organism>
<reference evidence="3" key="2">
    <citation type="submission" date="2020-05" db="UniProtKB">
        <authorList>
            <consortium name="EnsemblMetazoa"/>
        </authorList>
    </citation>
    <scope>IDENTIFICATION</scope>
</reference>
<keyword evidence="4" id="KW-1185">Reference proteome</keyword>
<dbReference type="VEuPathDB" id="VectorBase:ASIC014108"/>
<keyword evidence="2" id="KW-0418">Kinase</keyword>
<evidence type="ECO:0000256" key="1">
    <source>
        <dbReference type="SAM" id="MobiDB-lite"/>
    </source>
</evidence>
<evidence type="ECO:0000313" key="2">
    <source>
        <dbReference type="EMBL" id="KFB46127.1"/>
    </source>
</evidence>
<sequence>MAGAYAPYVVLSWFSSGEDLRLRLVTVRCTFSYVCLCAPALPLPGYATNMLYGCVHPGSERFQVATSGNPALEDNYPESRSANEKYEEPGENPSPSEAWDHDGDGSVSGAHETCPQAEVFTRTDRKR</sequence>
<gene>
    <name evidence="2" type="ORF">ZHAS_00014108</name>
</gene>
<proteinExistence type="predicted"/>
<keyword evidence="2" id="KW-0808">Transferase</keyword>
<dbReference type="EMBL" id="ATLV01021211">
    <property type="status" value="NOT_ANNOTATED_CDS"/>
    <property type="molecule type" value="Genomic_DNA"/>
</dbReference>
<dbReference type="EnsemblMetazoa" id="ASIC014108-RA">
    <property type="protein sequence ID" value="ASIC014108-PA"/>
    <property type="gene ID" value="ASIC014108"/>
</dbReference>
<accession>A0A084W7D3</accession>
<feature type="region of interest" description="Disordered" evidence="1">
    <location>
        <begin position="65"/>
        <end position="127"/>
    </location>
</feature>
<reference evidence="2 4" key="1">
    <citation type="journal article" date="2014" name="BMC Genomics">
        <title>Genome sequence of Anopheles sinensis provides insight into genetics basis of mosquito competence for malaria parasites.</title>
        <authorList>
            <person name="Zhou D."/>
            <person name="Zhang D."/>
            <person name="Ding G."/>
            <person name="Shi L."/>
            <person name="Hou Q."/>
            <person name="Ye Y."/>
            <person name="Xu Y."/>
            <person name="Zhou H."/>
            <person name="Xiong C."/>
            <person name="Li S."/>
            <person name="Yu J."/>
            <person name="Hong S."/>
            <person name="Yu X."/>
            <person name="Zou P."/>
            <person name="Chen C."/>
            <person name="Chang X."/>
            <person name="Wang W."/>
            <person name="Lv Y."/>
            <person name="Sun Y."/>
            <person name="Ma L."/>
            <person name="Shen B."/>
            <person name="Zhu C."/>
        </authorList>
    </citation>
    <scope>NUCLEOTIDE SEQUENCE [LARGE SCALE GENOMIC DNA]</scope>
</reference>
<dbReference type="Proteomes" id="UP000030765">
    <property type="component" value="Unassembled WGS sequence"/>
</dbReference>
<dbReference type="AlphaFoldDB" id="A0A084W7D3"/>
<dbReference type="GO" id="GO:0016301">
    <property type="term" value="F:kinase activity"/>
    <property type="evidence" value="ECO:0007669"/>
    <property type="project" value="UniProtKB-KW"/>
</dbReference>
<protein>
    <submittedName>
        <fullName evidence="2 3">Kinase family protein with leucine-rich repeat domain protein</fullName>
    </submittedName>
</protein>